<keyword evidence="4" id="KW-1133">Transmembrane helix</keyword>
<evidence type="ECO:0000256" key="4">
    <source>
        <dbReference type="SAM" id="Phobius"/>
    </source>
</evidence>
<keyword evidence="2" id="KW-0393">Immunoglobulin domain</keyword>
<organism evidence="6 7">
    <name type="scientific">Atractosteus spatula</name>
    <name type="common">Alligator gar</name>
    <name type="synonym">Lepisosteus spatula</name>
    <dbReference type="NCBI Taxonomy" id="7917"/>
    <lineage>
        <taxon>Eukaryota</taxon>
        <taxon>Metazoa</taxon>
        <taxon>Chordata</taxon>
        <taxon>Craniata</taxon>
        <taxon>Vertebrata</taxon>
        <taxon>Euteleostomi</taxon>
        <taxon>Actinopterygii</taxon>
        <taxon>Neopterygii</taxon>
        <taxon>Holostei</taxon>
        <taxon>Semionotiformes</taxon>
        <taxon>Lepisosteidae</taxon>
        <taxon>Atractosteus</taxon>
    </lineage>
</organism>
<reference evidence="6" key="1">
    <citation type="journal article" date="2021" name="Cell">
        <title>Tracing the genetic footprints of vertebrate landing in non-teleost ray-finned fishes.</title>
        <authorList>
            <person name="Bi X."/>
            <person name="Wang K."/>
            <person name="Yang L."/>
            <person name="Pan H."/>
            <person name="Jiang H."/>
            <person name="Wei Q."/>
            <person name="Fang M."/>
            <person name="Yu H."/>
            <person name="Zhu C."/>
            <person name="Cai Y."/>
            <person name="He Y."/>
            <person name="Gan X."/>
            <person name="Zeng H."/>
            <person name="Yu D."/>
            <person name="Zhu Y."/>
            <person name="Jiang H."/>
            <person name="Qiu Q."/>
            <person name="Yang H."/>
            <person name="Zhang Y.E."/>
            <person name="Wang W."/>
            <person name="Zhu M."/>
            <person name="He S."/>
            <person name="Zhang G."/>
        </authorList>
    </citation>
    <scope>NUCLEOTIDE SEQUENCE</scope>
    <source>
        <strain evidence="6">Allg_001</strain>
    </source>
</reference>
<evidence type="ECO:0000313" key="6">
    <source>
        <dbReference type="EMBL" id="MBN3312465.1"/>
    </source>
</evidence>
<accession>A0A8J7NGE4</accession>
<keyword evidence="4" id="KW-0472">Membrane</keyword>
<dbReference type="GO" id="GO:0005615">
    <property type="term" value="C:extracellular space"/>
    <property type="evidence" value="ECO:0007669"/>
    <property type="project" value="TreeGrafter"/>
</dbReference>
<sequence length="233" mass="26147">MGKDVLQRCRGCRLGDDGSVALFDHYGFNGKDFLSFEVDNMIWRASSLQAKDTQRDWNQNRVKNQYTRFFLEIDCMETLKRFLEFREIDKNHTVSPQVFVSSKRQGDTQNCSLSCLVTGFSPGVIEVSLSRAGETEGQDMWSSGLRPNGDATYQLRKSVEIRESEIEEYKCTVTHHSSNYSVTLTWGLCSAGDGTSQWHKIALASGITVLAACLLSMLGYGLNKQKQLRDGGS</sequence>
<dbReference type="EMBL" id="JAAWVO010005699">
    <property type="protein sequence ID" value="MBN3312465.1"/>
    <property type="molecule type" value="Genomic_DNA"/>
</dbReference>
<gene>
    <name evidence="6" type="primary">Mr1_2</name>
    <name evidence="6" type="ORF">GTO95_0003582</name>
</gene>
<feature type="transmembrane region" description="Helical" evidence="4">
    <location>
        <begin position="201"/>
        <end position="222"/>
    </location>
</feature>
<dbReference type="GO" id="GO:0009897">
    <property type="term" value="C:external side of plasma membrane"/>
    <property type="evidence" value="ECO:0007669"/>
    <property type="project" value="TreeGrafter"/>
</dbReference>
<dbReference type="SUPFAM" id="SSF54452">
    <property type="entry name" value="MHC antigen-recognition domain"/>
    <property type="match status" value="1"/>
</dbReference>
<keyword evidence="4" id="KW-0812">Transmembrane</keyword>
<evidence type="ECO:0000256" key="2">
    <source>
        <dbReference type="ARBA" id="ARBA00023319"/>
    </source>
</evidence>
<dbReference type="InterPro" id="IPR003597">
    <property type="entry name" value="Ig_C1-set"/>
</dbReference>
<dbReference type="GO" id="GO:0006955">
    <property type="term" value="P:immune response"/>
    <property type="evidence" value="ECO:0007669"/>
    <property type="project" value="TreeGrafter"/>
</dbReference>
<feature type="non-terminal residue" evidence="6">
    <location>
        <position position="1"/>
    </location>
</feature>
<proteinExistence type="inferred from homology"/>
<dbReference type="InterPro" id="IPR037055">
    <property type="entry name" value="MHC_I-like_Ag-recog_sf"/>
</dbReference>
<dbReference type="AlphaFoldDB" id="A0A8J7NGE4"/>
<dbReference type="Gene3D" id="3.30.500.10">
    <property type="entry name" value="MHC class I-like antigen recognition-like"/>
    <property type="match status" value="1"/>
</dbReference>
<dbReference type="PROSITE" id="PS50835">
    <property type="entry name" value="IG_LIKE"/>
    <property type="match status" value="1"/>
</dbReference>
<dbReference type="InterPro" id="IPR036179">
    <property type="entry name" value="Ig-like_dom_sf"/>
</dbReference>
<comment type="similarity">
    <text evidence="3">Belongs to the MHC class I family.</text>
</comment>
<dbReference type="InterPro" id="IPR050208">
    <property type="entry name" value="MHC_class-I_related"/>
</dbReference>
<evidence type="ECO:0000256" key="3">
    <source>
        <dbReference type="RuleBase" id="RU004439"/>
    </source>
</evidence>
<feature type="non-terminal residue" evidence="6">
    <location>
        <position position="233"/>
    </location>
</feature>
<dbReference type="InterPro" id="IPR003006">
    <property type="entry name" value="Ig/MHC_CS"/>
</dbReference>
<dbReference type="Pfam" id="PF00129">
    <property type="entry name" value="MHC_I"/>
    <property type="match status" value="1"/>
</dbReference>
<dbReference type="PROSITE" id="PS00290">
    <property type="entry name" value="IG_MHC"/>
    <property type="match status" value="1"/>
</dbReference>
<evidence type="ECO:0000313" key="7">
    <source>
        <dbReference type="Proteomes" id="UP000736164"/>
    </source>
</evidence>
<dbReference type="SMART" id="SM00407">
    <property type="entry name" value="IGc1"/>
    <property type="match status" value="1"/>
</dbReference>
<name>A0A8J7NGE4_ATRSP</name>
<feature type="domain" description="Ig-like" evidence="5">
    <location>
        <begin position="96"/>
        <end position="183"/>
    </location>
</feature>
<dbReference type="InterPro" id="IPR011161">
    <property type="entry name" value="MHC_I-like_Ag-recog"/>
</dbReference>
<evidence type="ECO:0000256" key="1">
    <source>
        <dbReference type="ARBA" id="ARBA00023180"/>
    </source>
</evidence>
<dbReference type="Proteomes" id="UP000736164">
    <property type="component" value="Unassembled WGS sequence"/>
</dbReference>
<dbReference type="InterPro" id="IPR007110">
    <property type="entry name" value="Ig-like_dom"/>
</dbReference>
<keyword evidence="7" id="KW-1185">Reference proteome</keyword>
<protein>
    <submittedName>
        <fullName evidence="6">HMR1 protein</fullName>
    </submittedName>
</protein>
<dbReference type="SUPFAM" id="SSF48726">
    <property type="entry name" value="Immunoglobulin"/>
    <property type="match status" value="1"/>
</dbReference>
<dbReference type="PRINTS" id="PR01638">
    <property type="entry name" value="MHCCLASSI"/>
</dbReference>
<dbReference type="InterPro" id="IPR001039">
    <property type="entry name" value="MHC_I_a_a1/a2"/>
</dbReference>
<dbReference type="Pfam" id="PF07654">
    <property type="entry name" value="C1-set"/>
    <property type="match status" value="1"/>
</dbReference>
<dbReference type="InterPro" id="IPR011162">
    <property type="entry name" value="MHC_I/II-like_Ag-recog"/>
</dbReference>
<keyword evidence="1" id="KW-0325">Glycoprotein</keyword>
<comment type="caution">
    <text evidence="6">The sequence shown here is derived from an EMBL/GenBank/DDBJ whole genome shotgun (WGS) entry which is preliminary data.</text>
</comment>
<dbReference type="PANTHER" id="PTHR16675:SF193">
    <property type="entry name" value="LOC571647 PROTEIN-RELATED"/>
    <property type="match status" value="1"/>
</dbReference>
<dbReference type="PANTHER" id="PTHR16675">
    <property type="entry name" value="MHC CLASS I-RELATED"/>
    <property type="match status" value="1"/>
</dbReference>
<dbReference type="Gene3D" id="2.60.40.10">
    <property type="entry name" value="Immunoglobulins"/>
    <property type="match status" value="1"/>
</dbReference>
<evidence type="ECO:0000259" key="5">
    <source>
        <dbReference type="PROSITE" id="PS50835"/>
    </source>
</evidence>
<dbReference type="InterPro" id="IPR013783">
    <property type="entry name" value="Ig-like_fold"/>
</dbReference>